<protein>
    <recommendedName>
        <fullName evidence="4">II family cellulose-binding protein</fullName>
    </recommendedName>
</protein>
<accession>M1WM06</accession>
<evidence type="ECO:0000313" key="3">
    <source>
        <dbReference type="Proteomes" id="UP000011724"/>
    </source>
</evidence>
<dbReference type="PATRIC" id="fig|879567.3.peg.1607"/>
<dbReference type="BioCyc" id="DPIE1322246:BN4_RS07710-MONOMER"/>
<evidence type="ECO:0000256" key="1">
    <source>
        <dbReference type="SAM" id="Phobius"/>
    </source>
</evidence>
<dbReference type="OrthoDB" id="9813525at2"/>
<proteinExistence type="predicted"/>
<dbReference type="AlphaFoldDB" id="M1WM06"/>
<evidence type="ECO:0000313" key="2">
    <source>
        <dbReference type="EMBL" id="CCH48775.1"/>
    </source>
</evidence>
<dbReference type="InterPro" id="IPR021279">
    <property type="entry name" value="DUF2721"/>
</dbReference>
<dbReference type="KEGG" id="dpi:BN4_11540"/>
<dbReference type="Proteomes" id="UP000011724">
    <property type="component" value="Chromosome"/>
</dbReference>
<name>M1WM06_PSEP2</name>
<keyword evidence="1" id="KW-1133">Transmembrane helix</keyword>
<reference evidence="3" key="2">
    <citation type="journal article" date="2013" name="Stand. Genomic Sci.">
        <title>Complete genome sequence of Desulfocapsa sulfexigens, a marine deltaproteobacterium specialized in disproportionating inorganic sulfur compounds.</title>
        <authorList>
            <person name="Finster K.W."/>
            <person name="Kjeldsen K.U."/>
            <person name="Kube M."/>
            <person name="Reinhardt R."/>
            <person name="Mussmann M."/>
            <person name="Amann R."/>
            <person name="Schreiber L."/>
        </authorList>
    </citation>
    <scope>NUCLEOTIDE SEQUENCE [LARGE SCALE GENOMIC DNA]</scope>
    <source>
        <strain evidence="3">DSM 10523 / SB164P1</strain>
    </source>
</reference>
<keyword evidence="1" id="KW-0812">Transmembrane</keyword>
<keyword evidence="1" id="KW-0472">Membrane</keyword>
<dbReference type="Pfam" id="PF11026">
    <property type="entry name" value="DUF2721"/>
    <property type="match status" value="1"/>
</dbReference>
<dbReference type="eggNOG" id="ENOG5032RP9">
    <property type="taxonomic scope" value="Bacteria"/>
</dbReference>
<sequence>MQISVTTPALLFPAISLFMLAFTNRFLSLGGRIRALHDQYRIEPDESIRKQIENLRIRVHMIRRMQGFGVMSMLSCIFSMVCLFQTWELEGEILFGISLIFLILSLGISFMEIRISVNALEILLEDMEREE</sequence>
<dbReference type="STRING" id="1322246.BN4_11540"/>
<organism evidence="2 3">
    <name type="scientific">Pseudodesulfovibrio piezophilus (strain DSM 21447 / JCM 15486 / C1TLV30)</name>
    <name type="common">Desulfovibrio piezophilus</name>
    <dbReference type="NCBI Taxonomy" id="1322246"/>
    <lineage>
        <taxon>Bacteria</taxon>
        <taxon>Pseudomonadati</taxon>
        <taxon>Thermodesulfobacteriota</taxon>
        <taxon>Desulfovibrionia</taxon>
        <taxon>Desulfovibrionales</taxon>
        <taxon>Desulfovibrionaceae</taxon>
    </lineage>
</organism>
<feature type="transmembrane region" description="Helical" evidence="1">
    <location>
        <begin position="6"/>
        <end position="27"/>
    </location>
</feature>
<feature type="transmembrane region" description="Helical" evidence="1">
    <location>
        <begin position="93"/>
        <end position="111"/>
    </location>
</feature>
<feature type="transmembrane region" description="Helical" evidence="1">
    <location>
        <begin position="68"/>
        <end position="87"/>
    </location>
</feature>
<gene>
    <name evidence="2" type="ordered locus">BN4_11540</name>
</gene>
<dbReference type="RefSeq" id="WP_015414819.1">
    <property type="nucleotide sequence ID" value="NC_020409.1"/>
</dbReference>
<dbReference type="EMBL" id="FO203427">
    <property type="protein sequence ID" value="CCH48775.1"/>
    <property type="molecule type" value="Genomic_DNA"/>
</dbReference>
<reference evidence="2 3" key="1">
    <citation type="journal article" date="2013" name="PLoS ONE">
        <title>The first genomic and proteomic characterization of a deep-sea sulfate reducer: insights into the piezophilic lifestyle of Desulfovibrio piezophilus.</title>
        <authorList>
            <person name="Pradel N."/>
            <person name="Ji B."/>
            <person name="Gimenez G."/>
            <person name="Talla E."/>
            <person name="Lenoble P."/>
            <person name="Garel M."/>
            <person name="Tamburini C."/>
            <person name="Fourquet P."/>
            <person name="Lebrun R."/>
            <person name="Bertin P."/>
            <person name="Denis Y."/>
            <person name="Pophillat M."/>
            <person name="Barbe V."/>
            <person name="Ollivier B."/>
            <person name="Dolla A."/>
        </authorList>
    </citation>
    <scope>NUCLEOTIDE SEQUENCE [LARGE SCALE GENOMIC DNA]</scope>
    <source>
        <strain evidence="3">DSM 10523 / SB164P1</strain>
    </source>
</reference>
<keyword evidence="3" id="KW-1185">Reference proteome</keyword>
<dbReference type="HOGENOM" id="CLU_126543_0_0_7"/>
<evidence type="ECO:0008006" key="4">
    <source>
        <dbReference type="Google" id="ProtNLM"/>
    </source>
</evidence>